<organism evidence="2 3">
    <name type="scientific">Roseateles flavus</name>
    <dbReference type="NCBI Taxonomy" id="3149041"/>
    <lineage>
        <taxon>Bacteria</taxon>
        <taxon>Pseudomonadati</taxon>
        <taxon>Pseudomonadota</taxon>
        <taxon>Betaproteobacteria</taxon>
        <taxon>Burkholderiales</taxon>
        <taxon>Sphaerotilaceae</taxon>
        <taxon>Roseateles</taxon>
    </lineage>
</organism>
<feature type="transmembrane region" description="Helical" evidence="1">
    <location>
        <begin position="114"/>
        <end position="136"/>
    </location>
</feature>
<dbReference type="RefSeq" id="WP_347604706.1">
    <property type="nucleotide sequence ID" value="NZ_JBDPZC010000001.1"/>
</dbReference>
<sequence length="155" mass="17123">MHVETLTLERVFDVQRPTIGRSRDTTSDFSFEAQGRKVYGLNAPGTPSLKAGDRVSFVLRESGNFQSLVGWHNHTTGEDVLPRHRSLGRGLFHAGVILVFGWMMFSTAEQPGVRLMTGGLLALFVLIAISTVQNAWQGQQAARVIRSLRESAEGR</sequence>
<name>A0ABV0G885_9BURK</name>
<keyword evidence="3" id="KW-1185">Reference proteome</keyword>
<proteinExistence type="predicted"/>
<keyword evidence="1" id="KW-1133">Transmembrane helix</keyword>
<comment type="caution">
    <text evidence="2">The sequence shown here is derived from an EMBL/GenBank/DDBJ whole genome shotgun (WGS) entry which is preliminary data.</text>
</comment>
<evidence type="ECO:0000256" key="1">
    <source>
        <dbReference type="SAM" id="Phobius"/>
    </source>
</evidence>
<keyword evidence="1" id="KW-0812">Transmembrane</keyword>
<feature type="transmembrane region" description="Helical" evidence="1">
    <location>
        <begin position="90"/>
        <end position="108"/>
    </location>
</feature>
<keyword evidence="1" id="KW-0472">Membrane</keyword>
<reference evidence="2 3" key="1">
    <citation type="submission" date="2024-05" db="EMBL/GenBank/DDBJ databases">
        <title>Roseateles sp. 2.12 16S ribosomal RNA gene Genome sequencing and assembly.</title>
        <authorList>
            <person name="Woo H."/>
        </authorList>
    </citation>
    <scope>NUCLEOTIDE SEQUENCE [LARGE SCALE GENOMIC DNA]</scope>
    <source>
        <strain evidence="2 3">2.12</strain>
    </source>
</reference>
<protein>
    <submittedName>
        <fullName evidence="2">Uncharacterized protein</fullName>
    </submittedName>
</protein>
<dbReference type="Proteomes" id="UP001462640">
    <property type="component" value="Unassembled WGS sequence"/>
</dbReference>
<gene>
    <name evidence="2" type="ORF">ABDJ40_00600</name>
</gene>
<dbReference type="EMBL" id="JBDPZC010000001">
    <property type="protein sequence ID" value="MEO3711260.1"/>
    <property type="molecule type" value="Genomic_DNA"/>
</dbReference>
<accession>A0ABV0G885</accession>
<evidence type="ECO:0000313" key="3">
    <source>
        <dbReference type="Proteomes" id="UP001462640"/>
    </source>
</evidence>
<evidence type="ECO:0000313" key="2">
    <source>
        <dbReference type="EMBL" id="MEO3711260.1"/>
    </source>
</evidence>